<proteinExistence type="predicted"/>
<protein>
    <submittedName>
        <fullName evidence="4">Uncharacterized protein</fullName>
    </submittedName>
</protein>
<feature type="signal peptide" evidence="3">
    <location>
        <begin position="1"/>
        <end position="19"/>
    </location>
</feature>
<reference evidence="4 5" key="1">
    <citation type="submission" date="2024-01" db="EMBL/GenBank/DDBJ databases">
        <title>The complete chloroplast genome sequence of Lithospermum erythrorhizon: insights into the phylogenetic relationship among Boraginaceae species and the maternal lineages of purple gromwells.</title>
        <authorList>
            <person name="Okada T."/>
            <person name="Watanabe K."/>
        </authorList>
    </citation>
    <scope>NUCLEOTIDE SEQUENCE [LARGE SCALE GENOMIC DNA]</scope>
</reference>
<dbReference type="PANTHER" id="PTHR35094">
    <property type="entry name" value="LEUCINE-RICH REPEAT EXTENSIN-LIKE PROTEIN 2"/>
    <property type="match status" value="1"/>
</dbReference>
<sequence length="137" mass="14419">MMKLLVFLIVLAIIKPINGLNSRKLEDETTPPGFENKCGGCPCNSPCVQSPPPPPPPTPSPPPPSPKPSANNCPPPPSGGSNNKPSAPTPPSQYIYITGPPGNLYPVDHNYSKAAGKEFTVGLSILIGILLIFQALW</sequence>
<evidence type="ECO:0000313" key="4">
    <source>
        <dbReference type="EMBL" id="GAA0174687.1"/>
    </source>
</evidence>
<gene>
    <name evidence="4" type="ORF">LIER_28023</name>
</gene>
<keyword evidence="2" id="KW-0812">Transmembrane</keyword>
<evidence type="ECO:0000313" key="5">
    <source>
        <dbReference type="Proteomes" id="UP001454036"/>
    </source>
</evidence>
<keyword evidence="2" id="KW-0472">Membrane</keyword>
<keyword evidence="3" id="KW-0732">Signal</keyword>
<organism evidence="4 5">
    <name type="scientific">Lithospermum erythrorhizon</name>
    <name type="common">Purple gromwell</name>
    <name type="synonym">Lithospermum officinale var. erythrorhizon</name>
    <dbReference type="NCBI Taxonomy" id="34254"/>
    <lineage>
        <taxon>Eukaryota</taxon>
        <taxon>Viridiplantae</taxon>
        <taxon>Streptophyta</taxon>
        <taxon>Embryophyta</taxon>
        <taxon>Tracheophyta</taxon>
        <taxon>Spermatophyta</taxon>
        <taxon>Magnoliopsida</taxon>
        <taxon>eudicotyledons</taxon>
        <taxon>Gunneridae</taxon>
        <taxon>Pentapetalae</taxon>
        <taxon>asterids</taxon>
        <taxon>lamiids</taxon>
        <taxon>Boraginales</taxon>
        <taxon>Boraginaceae</taxon>
        <taxon>Boraginoideae</taxon>
        <taxon>Lithospermeae</taxon>
        <taxon>Lithospermum</taxon>
    </lineage>
</organism>
<feature type="region of interest" description="Disordered" evidence="1">
    <location>
        <begin position="48"/>
        <end position="94"/>
    </location>
</feature>
<dbReference type="EMBL" id="BAABME010009176">
    <property type="protein sequence ID" value="GAA0174687.1"/>
    <property type="molecule type" value="Genomic_DNA"/>
</dbReference>
<comment type="caution">
    <text evidence="4">The sequence shown here is derived from an EMBL/GenBank/DDBJ whole genome shotgun (WGS) entry which is preliminary data.</text>
</comment>
<dbReference type="PANTHER" id="PTHR35094:SF1">
    <property type="entry name" value="PROTEIN, PUTATIVE-RELATED"/>
    <property type="match status" value="1"/>
</dbReference>
<evidence type="ECO:0000256" key="2">
    <source>
        <dbReference type="SAM" id="Phobius"/>
    </source>
</evidence>
<dbReference type="Proteomes" id="UP001454036">
    <property type="component" value="Unassembled WGS sequence"/>
</dbReference>
<keyword evidence="2" id="KW-1133">Transmembrane helix</keyword>
<name>A0AAV3RK62_LITER</name>
<feature type="transmembrane region" description="Helical" evidence="2">
    <location>
        <begin position="119"/>
        <end position="136"/>
    </location>
</feature>
<evidence type="ECO:0000256" key="3">
    <source>
        <dbReference type="SAM" id="SignalP"/>
    </source>
</evidence>
<accession>A0AAV3RK62</accession>
<feature type="chain" id="PRO_5043741392" evidence="3">
    <location>
        <begin position="20"/>
        <end position="137"/>
    </location>
</feature>
<evidence type="ECO:0000256" key="1">
    <source>
        <dbReference type="SAM" id="MobiDB-lite"/>
    </source>
</evidence>
<keyword evidence="5" id="KW-1185">Reference proteome</keyword>
<feature type="compositionally biased region" description="Pro residues" evidence="1">
    <location>
        <begin position="49"/>
        <end position="78"/>
    </location>
</feature>
<dbReference type="AlphaFoldDB" id="A0AAV3RK62"/>